<dbReference type="GO" id="GO:0016233">
    <property type="term" value="P:telomere capping"/>
    <property type="evidence" value="ECO:0007669"/>
    <property type="project" value="TreeGrafter"/>
</dbReference>
<dbReference type="GO" id="GO:0000783">
    <property type="term" value="C:nuclear telomere cap complex"/>
    <property type="evidence" value="ECO:0007669"/>
    <property type="project" value="TreeGrafter"/>
</dbReference>
<dbReference type="Proteomes" id="UP000243459">
    <property type="component" value="Chromosome 5"/>
</dbReference>
<dbReference type="PANTHER" id="PTHR14513:SF0">
    <property type="entry name" value="PROTECTION OF TELOMERES PROTEIN 1"/>
    <property type="match status" value="1"/>
</dbReference>
<gene>
    <name evidence="1" type="ORF">A4U43_C05F11430</name>
</gene>
<dbReference type="EMBL" id="CM007385">
    <property type="protein sequence ID" value="ONK68431.1"/>
    <property type="molecule type" value="Genomic_DNA"/>
</dbReference>
<reference evidence="2" key="1">
    <citation type="journal article" date="2017" name="Nat. Commun.">
        <title>The asparagus genome sheds light on the origin and evolution of a young Y chromosome.</title>
        <authorList>
            <person name="Harkess A."/>
            <person name="Zhou J."/>
            <person name="Xu C."/>
            <person name="Bowers J.E."/>
            <person name="Van der Hulst R."/>
            <person name="Ayyampalayam S."/>
            <person name="Mercati F."/>
            <person name="Riccardi P."/>
            <person name="McKain M.R."/>
            <person name="Kakrana A."/>
            <person name="Tang H."/>
            <person name="Ray J."/>
            <person name="Groenendijk J."/>
            <person name="Arikit S."/>
            <person name="Mathioni S.M."/>
            <person name="Nakano M."/>
            <person name="Shan H."/>
            <person name="Telgmann-Rauber A."/>
            <person name="Kanno A."/>
            <person name="Yue Z."/>
            <person name="Chen H."/>
            <person name="Li W."/>
            <person name="Chen Y."/>
            <person name="Xu X."/>
            <person name="Zhang Y."/>
            <person name="Luo S."/>
            <person name="Chen H."/>
            <person name="Gao J."/>
            <person name="Mao Z."/>
            <person name="Pires J.C."/>
            <person name="Luo M."/>
            <person name="Kudrna D."/>
            <person name="Wing R.A."/>
            <person name="Meyers B.C."/>
            <person name="Yi K."/>
            <person name="Kong H."/>
            <person name="Lavrijsen P."/>
            <person name="Sunseri F."/>
            <person name="Falavigna A."/>
            <person name="Ye Y."/>
            <person name="Leebens-Mack J.H."/>
            <person name="Chen G."/>
        </authorList>
    </citation>
    <scope>NUCLEOTIDE SEQUENCE [LARGE SCALE GENOMIC DNA]</scope>
    <source>
        <strain evidence="2">cv. DH0086</strain>
    </source>
</reference>
<dbReference type="GO" id="GO:0098505">
    <property type="term" value="F:G-rich strand telomeric DNA binding"/>
    <property type="evidence" value="ECO:0007669"/>
    <property type="project" value="TreeGrafter"/>
</dbReference>
<dbReference type="GO" id="GO:0010521">
    <property type="term" value="F:telomerase inhibitor activity"/>
    <property type="evidence" value="ECO:0007669"/>
    <property type="project" value="TreeGrafter"/>
</dbReference>
<evidence type="ECO:0000313" key="1">
    <source>
        <dbReference type="EMBL" id="ONK68431.1"/>
    </source>
</evidence>
<protein>
    <submittedName>
        <fullName evidence="1">Uncharacterized protein</fullName>
    </submittedName>
</protein>
<evidence type="ECO:0000313" key="2">
    <source>
        <dbReference type="Proteomes" id="UP000243459"/>
    </source>
</evidence>
<proteinExistence type="predicted"/>
<dbReference type="InterPro" id="IPR028389">
    <property type="entry name" value="POT1"/>
</dbReference>
<dbReference type="PANTHER" id="PTHR14513">
    <property type="entry name" value="PROTECTION OF TELOMERES 1"/>
    <property type="match status" value="1"/>
</dbReference>
<name>A0A5P1EVA6_ASPOF</name>
<dbReference type="GO" id="GO:0032210">
    <property type="term" value="P:regulation of telomere maintenance via telomerase"/>
    <property type="evidence" value="ECO:0007669"/>
    <property type="project" value="TreeGrafter"/>
</dbReference>
<dbReference type="AlphaFoldDB" id="A0A5P1EVA6"/>
<sequence length="214" mass="23966">MSQAGFCSIGVKVHDGYVYFLFDSRTSSFALFRGKTGATLKPYQTSDNFIATDYVTVEKLRKLSLEQFDGAGSLDPVKENPSLLHSEPTSLSEETLSLFPCLGTVLRISTGKFFEDLDCFPVEGNWVKLYNVLCELQSDIWTGVMNSDSRIFILSDEDRNVKYRERVYGERVAFNIGQIPLSTSLDSACITGLASYKLKFCTSWFFVGGFLDPL</sequence>
<accession>A0A5P1EVA6</accession>
<organism evidence="1 2">
    <name type="scientific">Asparagus officinalis</name>
    <name type="common">Garden asparagus</name>
    <dbReference type="NCBI Taxonomy" id="4686"/>
    <lineage>
        <taxon>Eukaryota</taxon>
        <taxon>Viridiplantae</taxon>
        <taxon>Streptophyta</taxon>
        <taxon>Embryophyta</taxon>
        <taxon>Tracheophyta</taxon>
        <taxon>Spermatophyta</taxon>
        <taxon>Magnoliopsida</taxon>
        <taxon>Liliopsida</taxon>
        <taxon>Asparagales</taxon>
        <taxon>Asparagaceae</taxon>
        <taxon>Asparagoideae</taxon>
        <taxon>Asparagus</taxon>
    </lineage>
</organism>
<keyword evidence="2" id="KW-1185">Reference proteome</keyword>
<dbReference type="Gramene" id="ONK68431">
    <property type="protein sequence ID" value="ONK68431"/>
    <property type="gene ID" value="A4U43_C05F11430"/>
</dbReference>